<organism evidence="11 12">
    <name type="scientific">Chrysophaeum taylorii</name>
    <dbReference type="NCBI Taxonomy" id="2483200"/>
    <lineage>
        <taxon>Eukaryota</taxon>
        <taxon>Sar</taxon>
        <taxon>Stramenopiles</taxon>
        <taxon>Ochrophyta</taxon>
        <taxon>Pelagophyceae</taxon>
        <taxon>Pelagomonadales</taxon>
        <taxon>Pelagomonadaceae</taxon>
        <taxon>Chrysophaeum</taxon>
    </lineage>
</organism>
<evidence type="ECO:0000256" key="7">
    <source>
        <dbReference type="ARBA" id="ARBA00023134"/>
    </source>
</evidence>
<accession>A0AAD7UEP3</accession>
<evidence type="ECO:0000313" key="12">
    <source>
        <dbReference type="Proteomes" id="UP001230188"/>
    </source>
</evidence>
<keyword evidence="9" id="KW-0131">Cell cycle</keyword>
<evidence type="ECO:0000259" key="10">
    <source>
        <dbReference type="PROSITE" id="PS51706"/>
    </source>
</evidence>
<dbReference type="EMBL" id="JAQMWT010000362">
    <property type="protein sequence ID" value="KAJ8602953.1"/>
    <property type="molecule type" value="Genomic_DNA"/>
</dbReference>
<gene>
    <name evidence="11" type="ORF">CTAYLR_001544</name>
</gene>
<dbReference type="PROSITE" id="PS51706">
    <property type="entry name" value="G_ENGB"/>
    <property type="match status" value="1"/>
</dbReference>
<dbReference type="InterPro" id="IPR006073">
    <property type="entry name" value="GTP-bd"/>
</dbReference>
<keyword evidence="5" id="KW-0547">Nucleotide-binding</keyword>
<evidence type="ECO:0000256" key="9">
    <source>
        <dbReference type="ARBA" id="ARBA00023306"/>
    </source>
</evidence>
<keyword evidence="7" id="KW-0342">GTP-binding</keyword>
<evidence type="ECO:0000313" key="11">
    <source>
        <dbReference type="EMBL" id="KAJ8602953.1"/>
    </source>
</evidence>
<reference evidence="11" key="1">
    <citation type="submission" date="2023-01" db="EMBL/GenBank/DDBJ databases">
        <title>Metagenome sequencing of chrysophaentin producing Chrysophaeum taylorii.</title>
        <authorList>
            <person name="Davison J."/>
            <person name="Bewley C."/>
        </authorList>
    </citation>
    <scope>NUCLEOTIDE SEQUENCE</scope>
    <source>
        <strain evidence="11">NIES-1699</strain>
    </source>
</reference>
<dbReference type="AlphaFoldDB" id="A0AAD7UEP3"/>
<keyword evidence="12" id="KW-1185">Reference proteome</keyword>
<dbReference type="GO" id="GO:0046872">
    <property type="term" value="F:metal ion binding"/>
    <property type="evidence" value="ECO:0007669"/>
    <property type="project" value="UniProtKB-KW"/>
</dbReference>
<comment type="similarity">
    <text evidence="2">Belongs to the TRAFAC class TrmE-Era-EngA-EngB-Septin-like GTPase superfamily. EngB GTPase family.</text>
</comment>
<dbReference type="NCBIfam" id="TIGR03598">
    <property type="entry name" value="GTPase_YsxC"/>
    <property type="match status" value="1"/>
</dbReference>
<keyword evidence="4" id="KW-0479">Metal-binding</keyword>
<keyword evidence="3" id="KW-0132">Cell division</keyword>
<evidence type="ECO:0000256" key="4">
    <source>
        <dbReference type="ARBA" id="ARBA00022723"/>
    </source>
</evidence>
<name>A0AAD7UEP3_9STRA</name>
<evidence type="ECO:0000256" key="5">
    <source>
        <dbReference type="ARBA" id="ARBA00022741"/>
    </source>
</evidence>
<dbReference type="Gene3D" id="3.40.50.300">
    <property type="entry name" value="P-loop containing nucleotide triphosphate hydrolases"/>
    <property type="match status" value="1"/>
</dbReference>
<dbReference type="GO" id="GO:0051301">
    <property type="term" value="P:cell division"/>
    <property type="evidence" value="ECO:0007669"/>
    <property type="project" value="UniProtKB-KW"/>
</dbReference>
<dbReference type="PANTHER" id="PTHR11649:SF13">
    <property type="entry name" value="ENGB-TYPE G DOMAIN-CONTAINING PROTEIN"/>
    <property type="match status" value="1"/>
</dbReference>
<dbReference type="GO" id="GO:0005525">
    <property type="term" value="F:GTP binding"/>
    <property type="evidence" value="ECO:0007669"/>
    <property type="project" value="UniProtKB-KW"/>
</dbReference>
<protein>
    <recommendedName>
        <fullName evidence="10">EngB-type G domain-containing protein</fullName>
    </recommendedName>
</protein>
<evidence type="ECO:0000256" key="8">
    <source>
        <dbReference type="ARBA" id="ARBA00023210"/>
    </source>
</evidence>
<dbReference type="HAMAP" id="MF_00321">
    <property type="entry name" value="GTPase_EngB"/>
    <property type="match status" value="1"/>
</dbReference>
<dbReference type="SUPFAM" id="SSF52540">
    <property type="entry name" value="P-loop containing nucleoside triphosphate hydrolases"/>
    <property type="match status" value="1"/>
</dbReference>
<keyword evidence="8" id="KW-0717">Septation</keyword>
<dbReference type="Proteomes" id="UP001230188">
    <property type="component" value="Unassembled WGS sequence"/>
</dbReference>
<evidence type="ECO:0000256" key="1">
    <source>
        <dbReference type="ARBA" id="ARBA00001946"/>
    </source>
</evidence>
<dbReference type="Pfam" id="PF01926">
    <property type="entry name" value="MMR_HSR1"/>
    <property type="match status" value="1"/>
</dbReference>
<dbReference type="InterPro" id="IPR030393">
    <property type="entry name" value="G_ENGB_dom"/>
</dbReference>
<evidence type="ECO:0000256" key="3">
    <source>
        <dbReference type="ARBA" id="ARBA00022618"/>
    </source>
</evidence>
<keyword evidence="6" id="KW-0460">Magnesium</keyword>
<dbReference type="CDD" id="cd01876">
    <property type="entry name" value="YihA_EngB"/>
    <property type="match status" value="1"/>
</dbReference>
<sequence length="273" mass="30405">MRFPEALLRRLAEVAVPVTEQGTVWISAKMPYDMFEDFQDRTRPAAARVFGGSVRAKYVSPSALGYELPTEGRPEIAFAGRSNVGKSTLLGTLLGDVQLCRRSKRPGCTTTINFFEPGGPAPSYLVDLPGFGFAERPDDQKENWSRAMFDYLAARDRSVLRHAVLLVDARRGLSANAKDLEALQGFSALKVSHHVVLTKTDLVRPPDLANALWDTFHHLAKFRKRSTCLPIVHLVSAKQGHGIQDLRDYIGSFIAEAADLRRKTRRRNNTMAL</sequence>
<feature type="domain" description="EngB-type G" evidence="10">
    <location>
        <begin position="72"/>
        <end position="256"/>
    </location>
</feature>
<evidence type="ECO:0000256" key="2">
    <source>
        <dbReference type="ARBA" id="ARBA00009638"/>
    </source>
</evidence>
<comment type="cofactor">
    <cofactor evidence="1">
        <name>Mg(2+)</name>
        <dbReference type="ChEBI" id="CHEBI:18420"/>
    </cofactor>
</comment>
<proteinExistence type="inferred from homology"/>
<dbReference type="InterPro" id="IPR019987">
    <property type="entry name" value="GTP-bd_ribosome_bio_YsxC"/>
</dbReference>
<dbReference type="PANTHER" id="PTHR11649">
    <property type="entry name" value="MSS1/TRME-RELATED GTP-BINDING PROTEIN"/>
    <property type="match status" value="1"/>
</dbReference>
<dbReference type="InterPro" id="IPR027417">
    <property type="entry name" value="P-loop_NTPase"/>
</dbReference>
<evidence type="ECO:0000256" key="6">
    <source>
        <dbReference type="ARBA" id="ARBA00022842"/>
    </source>
</evidence>
<comment type="caution">
    <text evidence="11">The sequence shown here is derived from an EMBL/GenBank/DDBJ whole genome shotgun (WGS) entry which is preliminary data.</text>
</comment>